<dbReference type="PANTHER" id="PTHR24057:SF18">
    <property type="entry name" value="SERINE_THREONINE-PROTEIN KINASE R03D7.5-RELATED"/>
    <property type="match status" value="1"/>
</dbReference>
<keyword evidence="6" id="KW-0067">ATP-binding</keyword>
<comment type="similarity">
    <text evidence="1">Belongs to the protein kinase superfamily. CMGC Ser/Thr protein kinase family. GSK-3 subfamily.</text>
</comment>
<keyword evidence="4" id="KW-0547">Nucleotide-binding</keyword>
<dbReference type="GO" id="GO:0070507">
    <property type="term" value="P:regulation of microtubule cytoskeleton organization"/>
    <property type="evidence" value="ECO:0007669"/>
    <property type="project" value="TreeGrafter"/>
</dbReference>
<dbReference type="FunFam" id="1.10.510.10:FF:000624">
    <property type="entry name" value="Mitogen-activated protein kinase"/>
    <property type="match status" value="1"/>
</dbReference>
<dbReference type="GO" id="GO:0005829">
    <property type="term" value="C:cytosol"/>
    <property type="evidence" value="ECO:0007669"/>
    <property type="project" value="TreeGrafter"/>
</dbReference>
<evidence type="ECO:0000313" key="9">
    <source>
        <dbReference type="Proteomes" id="UP000492821"/>
    </source>
</evidence>
<dbReference type="WBParaSite" id="Pan_g9256.t1">
    <property type="protein sequence ID" value="Pan_g9256.t1"/>
    <property type="gene ID" value="Pan_g9256"/>
</dbReference>
<evidence type="ECO:0000256" key="4">
    <source>
        <dbReference type="ARBA" id="ARBA00022741"/>
    </source>
</evidence>
<dbReference type="Proteomes" id="UP000492821">
    <property type="component" value="Unassembled WGS sequence"/>
</dbReference>
<protein>
    <submittedName>
        <fullName evidence="10">Protein kinase domain-containing protein</fullName>
    </submittedName>
</protein>
<dbReference type="SMART" id="SM00220">
    <property type="entry name" value="S_TKc"/>
    <property type="match status" value="1"/>
</dbReference>
<reference evidence="9" key="1">
    <citation type="journal article" date="2013" name="Genetics">
        <title>The draft genome and transcriptome of Panagrellus redivivus are shaped by the harsh demands of a free-living lifestyle.</title>
        <authorList>
            <person name="Srinivasan J."/>
            <person name="Dillman A.R."/>
            <person name="Macchietto M.G."/>
            <person name="Heikkinen L."/>
            <person name="Lakso M."/>
            <person name="Fracchia K.M."/>
            <person name="Antoshechkin I."/>
            <person name="Mortazavi A."/>
            <person name="Wong G."/>
            <person name="Sternberg P.W."/>
        </authorList>
    </citation>
    <scope>NUCLEOTIDE SEQUENCE [LARGE SCALE GENOMIC DNA]</scope>
    <source>
        <strain evidence="9">MT8872</strain>
    </source>
</reference>
<evidence type="ECO:0000256" key="7">
    <source>
        <dbReference type="SAM" id="MobiDB-lite"/>
    </source>
</evidence>
<dbReference type="GO" id="GO:0030154">
    <property type="term" value="P:cell differentiation"/>
    <property type="evidence" value="ECO:0007669"/>
    <property type="project" value="TreeGrafter"/>
</dbReference>
<keyword evidence="5" id="KW-0418">Kinase</keyword>
<keyword evidence="3" id="KW-0808">Transferase</keyword>
<dbReference type="Gene3D" id="1.10.510.10">
    <property type="entry name" value="Transferase(Phosphotransferase) domain 1"/>
    <property type="match status" value="1"/>
</dbReference>
<evidence type="ECO:0000256" key="3">
    <source>
        <dbReference type="ARBA" id="ARBA00022679"/>
    </source>
</evidence>
<evidence type="ECO:0000313" key="10">
    <source>
        <dbReference type="WBParaSite" id="Pan_g9256.t1"/>
    </source>
</evidence>
<dbReference type="GO" id="GO:0005524">
    <property type="term" value="F:ATP binding"/>
    <property type="evidence" value="ECO:0007669"/>
    <property type="project" value="UniProtKB-KW"/>
</dbReference>
<evidence type="ECO:0000256" key="6">
    <source>
        <dbReference type="ARBA" id="ARBA00022840"/>
    </source>
</evidence>
<feature type="domain" description="Protein kinase" evidence="8">
    <location>
        <begin position="23"/>
        <end position="311"/>
    </location>
</feature>
<feature type="compositionally biased region" description="Basic and acidic residues" evidence="7">
    <location>
        <begin position="408"/>
        <end position="420"/>
    </location>
</feature>
<dbReference type="GO" id="GO:0032436">
    <property type="term" value="P:positive regulation of proteasomal ubiquitin-dependent protein catabolic process"/>
    <property type="evidence" value="ECO:0007669"/>
    <property type="project" value="TreeGrafter"/>
</dbReference>
<evidence type="ECO:0000256" key="5">
    <source>
        <dbReference type="ARBA" id="ARBA00022777"/>
    </source>
</evidence>
<proteinExistence type="inferred from homology"/>
<feature type="region of interest" description="Disordered" evidence="7">
    <location>
        <begin position="340"/>
        <end position="370"/>
    </location>
</feature>
<dbReference type="Pfam" id="PF00069">
    <property type="entry name" value="Pkinase"/>
    <property type="match status" value="1"/>
</dbReference>
<dbReference type="GO" id="GO:0004674">
    <property type="term" value="F:protein serine/threonine kinase activity"/>
    <property type="evidence" value="ECO:0007669"/>
    <property type="project" value="UniProtKB-KW"/>
</dbReference>
<dbReference type="SUPFAM" id="SSF56112">
    <property type="entry name" value="Protein kinase-like (PK-like)"/>
    <property type="match status" value="1"/>
</dbReference>
<reference evidence="10" key="2">
    <citation type="submission" date="2020-10" db="UniProtKB">
        <authorList>
            <consortium name="WormBaseParasite"/>
        </authorList>
    </citation>
    <scope>IDENTIFICATION</scope>
</reference>
<dbReference type="Gene3D" id="3.30.200.20">
    <property type="entry name" value="Phosphorylase Kinase, domain 1"/>
    <property type="match status" value="1"/>
</dbReference>
<feature type="region of interest" description="Disordered" evidence="7">
    <location>
        <begin position="382"/>
        <end position="476"/>
    </location>
</feature>
<name>A0A7E4WD63_PANRE</name>
<keyword evidence="2" id="KW-0723">Serine/threonine-protein kinase</keyword>
<evidence type="ECO:0000256" key="1">
    <source>
        <dbReference type="ARBA" id="ARBA00005527"/>
    </source>
</evidence>
<dbReference type="PROSITE" id="PS50011">
    <property type="entry name" value="PROTEIN_KINASE_DOM"/>
    <property type="match status" value="1"/>
</dbReference>
<dbReference type="GO" id="GO:0030424">
    <property type="term" value="C:axon"/>
    <property type="evidence" value="ECO:0007669"/>
    <property type="project" value="TreeGrafter"/>
</dbReference>
<evidence type="ECO:0000256" key="2">
    <source>
        <dbReference type="ARBA" id="ARBA00022527"/>
    </source>
</evidence>
<evidence type="ECO:0000259" key="8">
    <source>
        <dbReference type="PROSITE" id="PS50011"/>
    </source>
</evidence>
<dbReference type="GO" id="GO:0090090">
    <property type="term" value="P:negative regulation of canonical Wnt signaling pathway"/>
    <property type="evidence" value="ECO:0007669"/>
    <property type="project" value="TreeGrafter"/>
</dbReference>
<organism evidence="9 10">
    <name type="scientific">Panagrellus redivivus</name>
    <name type="common">Microworm</name>
    <dbReference type="NCBI Taxonomy" id="6233"/>
    <lineage>
        <taxon>Eukaryota</taxon>
        <taxon>Metazoa</taxon>
        <taxon>Ecdysozoa</taxon>
        <taxon>Nematoda</taxon>
        <taxon>Chromadorea</taxon>
        <taxon>Rhabditida</taxon>
        <taxon>Tylenchina</taxon>
        <taxon>Panagrolaimomorpha</taxon>
        <taxon>Panagrolaimoidea</taxon>
        <taxon>Panagrolaimidae</taxon>
        <taxon>Panagrellus</taxon>
    </lineage>
</organism>
<keyword evidence="9" id="KW-1185">Reference proteome</keyword>
<dbReference type="InterPro" id="IPR011009">
    <property type="entry name" value="Kinase-like_dom_sf"/>
</dbReference>
<dbReference type="AlphaFoldDB" id="A0A7E4WD63"/>
<accession>A0A7E4WD63</accession>
<dbReference type="GO" id="GO:0007165">
    <property type="term" value="P:signal transduction"/>
    <property type="evidence" value="ECO:0007669"/>
    <property type="project" value="TreeGrafter"/>
</dbReference>
<sequence length="476" mass="52673">MMNPIHEQNALQLPGRNRVKLRMCNLRLHSSGVFSNVYRGTLLEPEPVKEVAVKKTWPEKMDDHRNIELILLLALSREKHKNIVQVLFTFQTISDRKDKRICESMVFDFMPQTFSSAIPDIFGPPMNIVDCKLYTWQLFNGLYFLLRKRICHRDIKPQNLLVDPESGILKIGDFGSAKHMANVIRSTPYQVTRFYRPPELLLDSDQYTCLVDVWSAGCCVGEMLRGEVLFPGRDGKHQLKLIVQALGSPSDADVAAMRTPMRLEGERVAGKGLSSLLPKATTEFVTFLGRILQYTPKSRLCGRELLLDPFFSDILTPGKKRTNGRLISDVISPEELLDLKVGRKNRKKPSTKDANGNPQTPIVPSPMADTATAVQIPRKSFASVSEEGGGAKKASPPPMVASAGPKKPSAEKTTSLEDTKNPQNRRKSSLRRKSCGPAAGSKASSRIPCKTAAPIANELPPSTATTQASNVGSKEK</sequence>
<dbReference type="PROSITE" id="PS00108">
    <property type="entry name" value="PROTEIN_KINASE_ST"/>
    <property type="match status" value="1"/>
</dbReference>
<dbReference type="GO" id="GO:0005634">
    <property type="term" value="C:nucleus"/>
    <property type="evidence" value="ECO:0007669"/>
    <property type="project" value="TreeGrafter"/>
</dbReference>
<feature type="compositionally biased region" description="Polar residues" evidence="7">
    <location>
        <begin position="460"/>
        <end position="476"/>
    </location>
</feature>
<dbReference type="PANTHER" id="PTHR24057">
    <property type="entry name" value="GLYCOGEN SYNTHASE KINASE-3 ALPHA"/>
    <property type="match status" value="1"/>
</dbReference>
<feature type="compositionally biased region" description="Basic residues" evidence="7">
    <location>
        <begin position="423"/>
        <end position="434"/>
    </location>
</feature>
<dbReference type="InterPro" id="IPR008271">
    <property type="entry name" value="Ser/Thr_kinase_AS"/>
</dbReference>
<dbReference type="InterPro" id="IPR000719">
    <property type="entry name" value="Prot_kinase_dom"/>
</dbReference>
<dbReference type="InterPro" id="IPR050591">
    <property type="entry name" value="GSK-3"/>
</dbReference>
<feature type="compositionally biased region" description="Polar residues" evidence="7">
    <location>
        <begin position="352"/>
        <end position="362"/>
    </location>
</feature>